<organism evidence="5 6">
    <name type="scientific">Polyrhizophydium stewartii</name>
    <dbReference type="NCBI Taxonomy" id="2732419"/>
    <lineage>
        <taxon>Eukaryota</taxon>
        <taxon>Fungi</taxon>
        <taxon>Fungi incertae sedis</taxon>
        <taxon>Chytridiomycota</taxon>
        <taxon>Chytridiomycota incertae sedis</taxon>
        <taxon>Chytridiomycetes</taxon>
        <taxon>Rhizophydiales</taxon>
        <taxon>Rhizophydiales incertae sedis</taxon>
        <taxon>Polyrhizophydium</taxon>
    </lineage>
</organism>
<name>A0ABR4N8F3_9FUNG</name>
<dbReference type="InterPro" id="IPR014001">
    <property type="entry name" value="Helicase_ATP-bd"/>
</dbReference>
<protein>
    <submittedName>
        <fullName evidence="5">ATP-dependent helicase IRC3</fullName>
    </submittedName>
</protein>
<dbReference type="CDD" id="cd18799">
    <property type="entry name" value="SF2_C_EcoAI-like"/>
    <property type="match status" value="1"/>
</dbReference>
<dbReference type="SMART" id="SM00490">
    <property type="entry name" value="HELICc"/>
    <property type="match status" value="1"/>
</dbReference>
<dbReference type="InterPro" id="IPR006935">
    <property type="entry name" value="Helicase/UvrB_N"/>
</dbReference>
<dbReference type="Gene3D" id="3.40.50.300">
    <property type="entry name" value="P-loop containing nucleotide triphosphate hydrolases"/>
    <property type="match status" value="2"/>
</dbReference>
<feature type="region of interest" description="Disordered" evidence="2">
    <location>
        <begin position="577"/>
        <end position="597"/>
    </location>
</feature>
<dbReference type="PROSITE" id="PS51194">
    <property type="entry name" value="HELICASE_CTER"/>
    <property type="match status" value="1"/>
</dbReference>
<comment type="caution">
    <text evidence="5">The sequence shown here is derived from an EMBL/GenBank/DDBJ whole genome shotgun (WGS) entry which is preliminary data.</text>
</comment>
<dbReference type="Pfam" id="PF00271">
    <property type="entry name" value="Helicase_C"/>
    <property type="match status" value="1"/>
</dbReference>
<evidence type="ECO:0000256" key="1">
    <source>
        <dbReference type="ARBA" id="ARBA00022806"/>
    </source>
</evidence>
<keyword evidence="1 5" id="KW-0347">Helicase</keyword>
<sequence length="613" mass="68577">MQVIFANLIPMIEPPIPTATKTLIIAHREELIKQAHNQIKTHCPWLTLSVDMGNKKADMSADVIIASVSTLGRSDGSRLSRYNPAEFKCVIIDEAHHSAATTYGRVLKHMTAFEENTHIRVWGCSATLRRSDGLSLSPTFETISYQKPVAEMIKDGWLTDIQIRKVSTNVELKDVPVQSGDFSVSALARCINTTDRNNLVVDVYLREAVPRGVKSALVFAVNVEHVADLVQAFKDQDVKALGIDSRMPHHERAANIEKFRSGEVPVLVNCGIMTEGVDIPRIDGLFLARPTKSSGLLQQMLGRGMRRYEDKKYCLVFDFVDTISRSSQAATVPTLLGLRPDFDCEGKTLSEVSKAMIERAQRDGNFGSDSRYTEFYDPGDDAKIFDEELDELKRRMGEFAGPNAEPLSPEEERMMRMAQRVAYKLHPFSNPFLQTEIERNLNFAQALSPYAWVRVGQNRWVLELLFGKAALVAEPSAEQPGLFTVAKHTRLKKNGVMFTTKTIVADTDTIKHALNAGDQYLRITMPKRLADKHKWTASWRSQPPSENQLKFVQSKGIPDTDSLTRGDVHTIITSMKHGAKGASAKSDAKARRETRARQGRTNVFTDGEKVTLF</sequence>
<dbReference type="Proteomes" id="UP001527925">
    <property type="component" value="Unassembled WGS sequence"/>
</dbReference>
<dbReference type="PROSITE" id="PS51192">
    <property type="entry name" value="HELICASE_ATP_BIND_1"/>
    <property type="match status" value="1"/>
</dbReference>
<evidence type="ECO:0000259" key="4">
    <source>
        <dbReference type="PROSITE" id="PS51194"/>
    </source>
</evidence>
<evidence type="ECO:0000256" key="2">
    <source>
        <dbReference type="SAM" id="MobiDB-lite"/>
    </source>
</evidence>
<dbReference type="GO" id="GO:0004386">
    <property type="term" value="F:helicase activity"/>
    <property type="evidence" value="ECO:0007669"/>
    <property type="project" value="UniProtKB-KW"/>
</dbReference>
<evidence type="ECO:0000313" key="6">
    <source>
        <dbReference type="Proteomes" id="UP001527925"/>
    </source>
</evidence>
<keyword evidence="6" id="KW-1185">Reference proteome</keyword>
<keyword evidence="1 5" id="KW-0067">ATP-binding</keyword>
<keyword evidence="1 5" id="KW-0547">Nucleotide-binding</keyword>
<dbReference type="InterPro" id="IPR001650">
    <property type="entry name" value="Helicase_C-like"/>
</dbReference>
<dbReference type="PANTHER" id="PTHR47396">
    <property type="entry name" value="TYPE I RESTRICTION ENZYME ECOKI R PROTEIN"/>
    <property type="match status" value="1"/>
</dbReference>
<accession>A0ABR4N8F3</accession>
<dbReference type="InterPro" id="IPR027417">
    <property type="entry name" value="P-loop_NTPase"/>
</dbReference>
<feature type="domain" description="Helicase C-terminal" evidence="4">
    <location>
        <begin position="204"/>
        <end position="350"/>
    </location>
</feature>
<dbReference type="SUPFAM" id="SSF52540">
    <property type="entry name" value="P-loop containing nucleoside triphosphate hydrolases"/>
    <property type="match status" value="1"/>
</dbReference>
<feature type="compositionally biased region" description="Basic and acidic residues" evidence="2">
    <location>
        <begin position="586"/>
        <end position="596"/>
    </location>
</feature>
<reference evidence="5 6" key="1">
    <citation type="submission" date="2023-09" db="EMBL/GenBank/DDBJ databases">
        <title>Pangenome analysis of Batrachochytrium dendrobatidis and related Chytrids.</title>
        <authorList>
            <person name="Yacoub M.N."/>
            <person name="Stajich J.E."/>
            <person name="James T.Y."/>
        </authorList>
    </citation>
    <scope>NUCLEOTIDE SEQUENCE [LARGE SCALE GENOMIC DNA]</scope>
    <source>
        <strain evidence="5 6">JEL0888</strain>
    </source>
</reference>
<feature type="domain" description="Helicase ATP-binding" evidence="3">
    <location>
        <begin position="1"/>
        <end position="146"/>
    </location>
</feature>
<dbReference type="PANTHER" id="PTHR47396:SF1">
    <property type="entry name" value="ATP-DEPENDENT HELICASE IRC3-RELATED"/>
    <property type="match status" value="1"/>
</dbReference>
<gene>
    <name evidence="5" type="primary">irc3_1</name>
    <name evidence="5" type="ORF">HK105_204685</name>
</gene>
<evidence type="ECO:0000259" key="3">
    <source>
        <dbReference type="PROSITE" id="PS51192"/>
    </source>
</evidence>
<keyword evidence="1 5" id="KW-0378">Hydrolase</keyword>
<evidence type="ECO:0000313" key="5">
    <source>
        <dbReference type="EMBL" id="KAL2915739.1"/>
    </source>
</evidence>
<dbReference type="EMBL" id="JADGIZ020000021">
    <property type="protein sequence ID" value="KAL2915739.1"/>
    <property type="molecule type" value="Genomic_DNA"/>
</dbReference>
<proteinExistence type="predicted"/>
<dbReference type="InterPro" id="IPR050742">
    <property type="entry name" value="Helicase_Restrict-Modif_Enz"/>
</dbReference>
<dbReference type="Pfam" id="PF04851">
    <property type="entry name" value="ResIII"/>
    <property type="match status" value="1"/>
</dbReference>